<proteinExistence type="predicted"/>
<dbReference type="PROSITE" id="PS50977">
    <property type="entry name" value="HTH_TETR_2"/>
    <property type="match status" value="1"/>
</dbReference>
<dbReference type="Pfam" id="PF00440">
    <property type="entry name" value="TetR_N"/>
    <property type="match status" value="1"/>
</dbReference>
<sequence length="235" mass="25267">MSSRPSAPTFADLPDDGGPLPSGRHRLDPEQVRASQRGRLLRAALWTAAHKGYPEMTIGDLVERASVSRRTFYEHFTGKLDCFLAAIDYGVSDVVIAIGAAETAVSGQDWRVRLRSGIRAYLKVLAAAPEASWAIQIETLRAGNEVLDKVIEGRDQFLLLFRATHAYARSQGSPVVDVSDELLHILVGGMADVIRACLRTRGAAALPELEDSMVEATLLIFGVPNGKSAGAAESA</sequence>
<protein>
    <submittedName>
        <fullName evidence="7">Transcriptional regulator, TetR family</fullName>
    </submittedName>
</protein>
<dbReference type="AlphaFoldDB" id="W7J2S0"/>
<evidence type="ECO:0000313" key="8">
    <source>
        <dbReference type="Proteomes" id="UP000019277"/>
    </source>
</evidence>
<dbReference type="OrthoDB" id="5242485at2"/>
<dbReference type="EMBL" id="AYXG01000048">
    <property type="protein sequence ID" value="EWC63367.1"/>
    <property type="molecule type" value="Genomic_DNA"/>
</dbReference>
<evidence type="ECO:0000256" key="2">
    <source>
        <dbReference type="ARBA" id="ARBA00023125"/>
    </source>
</evidence>
<name>W7J2S0_9PSEU</name>
<dbReference type="PANTHER" id="PTHR30055">
    <property type="entry name" value="HTH-TYPE TRANSCRIPTIONAL REGULATOR RUTR"/>
    <property type="match status" value="1"/>
</dbReference>
<evidence type="ECO:0000256" key="1">
    <source>
        <dbReference type="ARBA" id="ARBA00023015"/>
    </source>
</evidence>
<keyword evidence="3" id="KW-0804">Transcription</keyword>
<dbReference type="GO" id="GO:0000976">
    <property type="term" value="F:transcription cis-regulatory region binding"/>
    <property type="evidence" value="ECO:0007669"/>
    <property type="project" value="TreeGrafter"/>
</dbReference>
<dbReference type="STRING" id="909613.UO65_1365"/>
<evidence type="ECO:0000256" key="3">
    <source>
        <dbReference type="ARBA" id="ARBA00023163"/>
    </source>
</evidence>
<keyword evidence="8" id="KW-1185">Reference proteome</keyword>
<dbReference type="eggNOG" id="COG1309">
    <property type="taxonomic scope" value="Bacteria"/>
</dbReference>
<dbReference type="InterPro" id="IPR009057">
    <property type="entry name" value="Homeodomain-like_sf"/>
</dbReference>
<dbReference type="InterPro" id="IPR050109">
    <property type="entry name" value="HTH-type_TetR-like_transc_reg"/>
</dbReference>
<feature type="DNA-binding region" description="H-T-H motif" evidence="4">
    <location>
        <begin position="57"/>
        <end position="76"/>
    </location>
</feature>
<evidence type="ECO:0000259" key="6">
    <source>
        <dbReference type="PROSITE" id="PS50977"/>
    </source>
</evidence>
<keyword evidence="1" id="KW-0805">Transcription regulation</keyword>
<gene>
    <name evidence="7" type="ORF">UO65_1365</name>
</gene>
<dbReference type="PANTHER" id="PTHR30055:SF234">
    <property type="entry name" value="HTH-TYPE TRANSCRIPTIONAL REGULATOR BETI"/>
    <property type="match status" value="1"/>
</dbReference>
<keyword evidence="2 4" id="KW-0238">DNA-binding</keyword>
<dbReference type="SUPFAM" id="SSF46689">
    <property type="entry name" value="Homeodomain-like"/>
    <property type="match status" value="1"/>
</dbReference>
<accession>W7J2S0</accession>
<dbReference type="InterPro" id="IPR001647">
    <property type="entry name" value="HTH_TetR"/>
</dbReference>
<feature type="region of interest" description="Disordered" evidence="5">
    <location>
        <begin position="1"/>
        <end position="27"/>
    </location>
</feature>
<evidence type="ECO:0000256" key="5">
    <source>
        <dbReference type="SAM" id="MobiDB-lite"/>
    </source>
</evidence>
<comment type="caution">
    <text evidence="7">The sequence shown here is derived from an EMBL/GenBank/DDBJ whole genome shotgun (WGS) entry which is preliminary data.</text>
</comment>
<organism evidence="7 8">
    <name type="scientific">Actinokineospora spheciospongiae</name>
    <dbReference type="NCBI Taxonomy" id="909613"/>
    <lineage>
        <taxon>Bacteria</taxon>
        <taxon>Bacillati</taxon>
        <taxon>Actinomycetota</taxon>
        <taxon>Actinomycetes</taxon>
        <taxon>Pseudonocardiales</taxon>
        <taxon>Pseudonocardiaceae</taxon>
        <taxon>Actinokineospora</taxon>
    </lineage>
</organism>
<dbReference type="GO" id="GO:0003700">
    <property type="term" value="F:DNA-binding transcription factor activity"/>
    <property type="evidence" value="ECO:0007669"/>
    <property type="project" value="TreeGrafter"/>
</dbReference>
<reference evidence="7 8" key="1">
    <citation type="journal article" date="2014" name="Genome Announc.">
        <title>Draft Genome Sequence of the Antitrypanosomally Active Sponge-Associated Bacterium Actinokineospora sp. Strain EG49.</title>
        <authorList>
            <person name="Harjes J."/>
            <person name="Ryu T."/>
            <person name="Abdelmohsen U.R."/>
            <person name="Moitinho-Silva L."/>
            <person name="Horn H."/>
            <person name="Ravasi T."/>
            <person name="Hentschel U."/>
        </authorList>
    </citation>
    <scope>NUCLEOTIDE SEQUENCE [LARGE SCALE GENOMIC DNA]</scope>
    <source>
        <strain evidence="7 8">EG49</strain>
    </source>
</reference>
<evidence type="ECO:0000256" key="4">
    <source>
        <dbReference type="PROSITE-ProRule" id="PRU00335"/>
    </source>
</evidence>
<evidence type="ECO:0000313" key="7">
    <source>
        <dbReference type="EMBL" id="EWC63367.1"/>
    </source>
</evidence>
<dbReference type="Proteomes" id="UP000019277">
    <property type="component" value="Unassembled WGS sequence"/>
</dbReference>
<dbReference type="PATRIC" id="fig|909613.9.peg.1379"/>
<feature type="domain" description="HTH tetR-type" evidence="6">
    <location>
        <begin position="34"/>
        <end position="94"/>
    </location>
</feature>
<dbReference type="RefSeq" id="WP_052020818.1">
    <property type="nucleotide sequence ID" value="NZ_AYXG01000048.1"/>
</dbReference>
<dbReference type="Gene3D" id="1.10.357.10">
    <property type="entry name" value="Tetracycline Repressor, domain 2"/>
    <property type="match status" value="1"/>
</dbReference>